<comment type="caution">
    <text evidence="1">The sequence shown here is derived from an EMBL/GenBank/DDBJ whole genome shotgun (WGS) entry which is preliminary data.</text>
</comment>
<sequence length="170" mass="19410">MPLYFARLKTGHPERLAPPRDGPGSFKIYTILENHHQWSCKARADVAALSSAEDQNRARACLVQFQLNAAHGLPLPNMYDGTALHATATFTWRHHEYKIWRIRQSTIRTCFIYLNGKRIVILKILAKRRGELSEGEKKNLSDSAIEILEQLACRSFESTELEFHPVPISV</sequence>
<gene>
    <name evidence="1" type="ORF">J2739_004662</name>
</gene>
<evidence type="ECO:0000313" key="1">
    <source>
        <dbReference type="EMBL" id="MDR6538869.1"/>
    </source>
</evidence>
<proteinExistence type="predicted"/>
<organism evidence="1 2">
    <name type="scientific">Variovorax soli</name>
    <dbReference type="NCBI Taxonomy" id="376815"/>
    <lineage>
        <taxon>Bacteria</taxon>
        <taxon>Pseudomonadati</taxon>
        <taxon>Pseudomonadota</taxon>
        <taxon>Betaproteobacteria</taxon>
        <taxon>Burkholderiales</taxon>
        <taxon>Comamonadaceae</taxon>
        <taxon>Variovorax</taxon>
    </lineage>
</organism>
<reference evidence="1 2" key="1">
    <citation type="submission" date="2023-07" db="EMBL/GenBank/DDBJ databases">
        <title>Sorghum-associated microbial communities from plants grown in Nebraska, USA.</title>
        <authorList>
            <person name="Schachtman D."/>
        </authorList>
    </citation>
    <scope>NUCLEOTIDE SEQUENCE [LARGE SCALE GENOMIC DNA]</scope>
    <source>
        <strain evidence="1 2">DS1781</strain>
    </source>
</reference>
<accession>A0ABU1NK80</accession>
<protein>
    <submittedName>
        <fullName evidence="1">Uncharacterized protein</fullName>
    </submittedName>
</protein>
<keyword evidence="2" id="KW-1185">Reference proteome</keyword>
<evidence type="ECO:0000313" key="2">
    <source>
        <dbReference type="Proteomes" id="UP001184230"/>
    </source>
</evidence>
<name>A0ABU1NK80_9BURK</name>
<dbReference type="Proteomes" id="UP001184230">
    <property type="component" value="Unassembled WGS sequence"/>
</dbReference>
<dbReference type="EMBL" id="JAVDRF010000012">
    <property type="protein sequence ID" value="MDR6538869.1"/>
    <property type="molecule type" value="Genomic_DNA"/>
</dbReference>